<evidence type="ECO:0000313" key="3">
    <source>
        <dbReference type="Proteomes" id="UP000479300"/>
    </source>
</evidence>
<evidence type="ECO:0000259" key="1">
    <source>
        <dbReference type="Pfam" id="PF04917"/>
    </source>
</evidence>
<evidence type="ECO:0000313" key="2">
    <source>
        <dbReference type="EMBL" id="NDL41367.1"/>
    </source>
</evidence>
<protein>
    <submittedName>
        <fullName evidence="2">Shufflon system plasmid conjugative transfer pilus tip adhesin PilV</fullName>
    </submittedName>
</protein>
<dbReference type="Proteomes" id="UP000479300">
    <property type="component" value="Unassembled WGS sequence"/>
</dbReference>
<dbReference type="Pfam" id="PF04917">
    <property type="entry name" value="Shufflon_N"/>
    <property type="match status" value="1"/>
</dbReference>
<proteinExistence type="predicted"/>
<reference evidence="2 3" key="1">
    <citation type="submission" date="2019-12" db="EMBL/GenBank/DDBJ databases">
        <title>Engineering Photorhabdus to improve their lethality against agricultural pests.</title>
        <authorList>
            <person name="Machado R.A.R."/>
        </authorList>
    </citation>
    <scope>NUCLEOTIDE SEQUENCE [LARGE SCALE GENOMIC DNA]</scope>
    <source>
        <strain evidence="2 3">EN01</strain>
    </source>
</reference>
<name>A0A6L9JQ04_PHOLM</name>
<comment type="caution">
    <text evidence="2">The sequence shown here is derived from an EMBL/GenBank/DDBJ whole genome shotgun (WGS) entry which is preliminary data.</text>
</comment>
<dbReference type="InterPro" id="IPR007001">
    <property type="entry name" value="Shufflon_N"/>
</dbReference>
<gene>
    <name evidence="2" type="primary">pilV</name>
    <name evidence="2" type="ORF">GPY51_22100</name>
</gene>
<sequence>MGNLIVTERKGCCGSSRGPGPDRGYMMLGTAAGLMILLVLSALGTRIYNDYLTEKSWQVMAAQSSRFSAASKAYIGRYYDRLRNSATTTQPVMITPDMLRKTGLLPSGFKDTNSSGQRYQTAVVRNTQDPALLQAMVVTQEGSPLPYKALRLISMDISTGLGGYIRDGKTATGAMSTWTVPLKDFGINSGEGHLAVLLSADELSTAREERDRLYRFAVPGRPELNKMHTDINMGGNNLNNTATVNAQAGHFSGDIRANAGQFQGDIRSHDGWVVTTKNKGWLNETYGGGWVMSDSNWLRSVNNKSVYTEGQIKSGTLRADGRLSIGEFLQLDKVAVAGTACLPNGLVSRDSKGAILSCQSGLWTKGEATLQQNQCYRDGNWGGRDFAEHRCKPGYYAAGLKFVGHQRSESAYVITCCK</sequence>
<dbReference type="AlphaFoldDB" id="A0A6L9JQ04"/>
<dbReference type="EMBL" id="WSFA01000080">
    <property type="protein sequence ID" value="NDL41367.1"/>
    <property type="molecule type" value="Genomic_DNA"/>
</dbReference>
<organism evidence="2 3">
    <name type="scientific">Photorhabdus laumondii subsp. laumondii</name>
    <name type="common">Photorhabdus luminescens subsp. laumondii</name>
    <dbReference type="NCBI Taxonomy" id="141679"/>
    <lineage>
        <taxon>Bacteria</taxon>
        <taxon>Pseudomonadati</taxon>
        <taxon>Pseudomonadota</taxon>
        <taxon>Gammaproteobacteria</taxon>
        <taxon>Enterobacterales</taxon>
        <taxon>Morganellaceae</taxon>
        <taxon>Photorhabdus</taxon>
    </lineage>
</organism>
<feature type="domain" description="Bacterial shufflon protein N-terminal" evidence="1">
    <location>
        <begin position="50"/>
        <end position="361"/>
    </location>
</feature>
<accession>A0A6L9JQ04</accession>